<keyword evidence="1" id="KW-0175">Coiled coil</keyword>
<gene>
    <name evidence="2" type="ORF">DBV15_12303</name>
</gene>
<feature type="coiled-coil region" evidence="1">
    <location>
        <begin position="112"/>
        <end position="146"/>
    </location>
</feature>
<accession>A0A4V3SCJ8</accession>
<name>A0A4V3SCJ8_9HYME</name>
<organism evidence="2 3">
    <name type="scientific">Temnothorax longispinosus</name>
    <dbReference type="NCBI Taxonomy" id="300112"/>
    <lineage>
        <taxon>Eukaryota</taxon>
        <taxon>Metazoa</taxon>
        <taxon>Ecdysozoa</taxon>
        <taxon>Arthropoda</taxon>
        <taxon>Hexapoda</taxon>
        <taxon>Insecta</taxon>
        <taxon>Pterygota</taxon>
        <taxon>Neoptera</taxon>
        <taxon>Endopterygota</taxon>
        <taxon>Hymenoptera</taxon>
        <taxon>Apocrita</taxon>
        <taxon>Aculeata</taxon>
        <taxon>Formicoidea</taxon>
        <taxon>Formicidae</taxon>
        <taxon>Myrmicinae</taxon>
        <taxon>Temnothorax</taxon>
    </lineage>
</organism>
<dbReference type="STRING" id="300112.A0A4V3SCJ8"/>
<dbReference type="AlphaFoldDB" id="A0A4V3SCJ8"/>
<comment type="caution">
    <text evidence="2">The sequence shown here is derived from an EMBL/GenBank/DDBJ whole genome shotgun (WGS) entry which is preliminary data.</text>
</comment>
<evidence type="ECO:0000313" key="3">
    <source>
        <dbReference type="Proteomes" id="UP000310200"/>
    </source>
</evidence>
<evidence type="ECO:0000313" key="2">
    <source>
        <dbReference type="EMBL" id="TGZ57094.1"/>
    </source>
</evidence>
<dbReference type="Proteomes" id="UP000310200">
    <property type="component" value="Unassembled WGS sequence"/>
</dbReference>
<reference evidence="2 3" key="1">
    <citation type="journal article" date="2019" name="Philos. Trans. R. Soc. Lond., B, Biol. Sci.">
        <title>Ant behaviour and brain gene expression of defending hosts depend on the ecological success of the intruding social parasite.</title>
        <authorList>
            <person name="Kaur R."/>
            <person name="Stoldt M."/>
            <person name="Jongepier E."/>
            <person name="Feldmeyer B."/>
            <person name="Menzel F."/>
            <person name="Bornberg-Bauer E."/>
            <person name="Foitzik S."/>
        </authorList>
    </citation>
    <scope>NUCLEOTIDE SEQUENCE [LARGE SCALE GENOMIC DNA]</scope>
    <source>
        <tissue evidence="2">Whole body</tissue>
    </source>
</reference>
<keyword evidence="3" id="KW-1185">Reference proteome</keyword>
<sequence>MADILNIPKEDFEHVADIASEPSAMEKEPAELILAAISQTDQLMGMLNSALNISETETIFASRGTSTSHGTSSPACEATGCPSLRSHSHPQQSVMRMIQPICHYLTSQLSQLSQLLEIIKEREEEREKLRKELRRSRERIHALDTDVQRREFSEIITTTTHTQTMLDDLVCQDNCSSDFAHHDVREIFQFIYATVCSRYYSQLTNILIYLLIIL</sequence>
<dbReference type="EMBL" id="QBLH01000213">
    <property type="protein sequence ID" value="TGZ57094.1"/>
    <property type="molecule type" value="Genomic_DNA"/>
</dbReference>
<proteinExistence type="predicted"/>
<protein>
    <submittedName>
        <fullName evidence="2">Rho guanine nucleotide exchange factor 12</fullName>
    </submittedName>
</protein>
<evidence type="ECO:0000256" key="1">
    <source>
        <dbReference type="SAM" id="Coils"/>
    </source>
</evidence>